<dbReference type="Pfam" id="PF04969">
    <property type="entry name" value="CS"/>
    <property type="match status" value="1"/>
</dbReference>
<dbReference type="Gene3D" id="2.60.40.790">
    <property type="match status" value="1"/>
</dbReference>
<organism evidence="7 8">
    <name type="scientific">Dreissena polymorpha</name>
    <name type="common">Zebra mussel</name>
    <name type="synonym">Mytilus polymorpha</name>
    <dbReference type="NCBI Taxonomy" id="45954"/>
    <lineage>
        <taxon>Eukaryota</taxon>
        <taxon>Metazoa</taxon>
        <taxon>Spiralia</taxon>
        <taxon>Lophotrochozoa</taxon>
        <taxon>Mollusca</taxon>
        <taxon>Bivalvia</taxon>
        <taxon>Autobranchia</taxon>
        <taxon>Heteroconchia</taxon>
        <taxon>Euheterodonta</taxon>
        <taxon>Imparidentia</taxon>
        <taxon>Neoheterodontei</taxon>
        <taxon>Myida</taxon>
        <taxon>Dreissenoidea</taxon>
        <taxon>Dreissenidae</taxon>
        <taxon>Dreissena</taxon>
    </lineage>
</organism>
<reference evidence="7" key="1">
    <citation type="journal article" date="2019" name="bioRxiv">
        <title>The Genome of the Zebra Mussel, Dreissena polymorpha: A Resource for Invasive Species Research.</title>
        <authorList>
            <person name="McCartney M.A."/>
            <person name="Auch B."/>
            <person name="Kono T."/>
            <person name="Mallez S."/>
            <person name="Zhang Y."/>
            <person name="Obille A."/>
            <person name="Becker A."/>
            <person name="Abrahante J.E."/>
            <person name="Garbe J."/>
            <person name="Badalamenti J.P."/>
            <person name="Herman A."/>
            <person name="Mangelson H."/>
            <person name="Liachko I."/>
            <person name="Sullivan S."/>
            <person name="Sone E.D."/>
            <person name="Koren S."/>
            <person name="Silverstein K.A.T."/>
            <person name="Beckman K.B."/>
            <person name="Gohl D.M."/>
        </authorList>
    </citation>
    <scope>NUCLEOTIDE SEQUENCE</scope>
    <source>
        <strain evidence="7">Duluth1</strain>
        <tissue evidence="7">Whole animal</tissue>
    </source>
</reference>
<comment type="subcellular location">
    <subcellularLocation>
        <location evidence="2">Cytoplasm</location>
    </subcellularLocation>
    <subcellularLocation>
        <location evidence="1">Nucleus</location>
    </subcellularLocation>
</comment>
<dbReference type="Proteomes" id="UP000828390">
    <property type="component" value="Unassembled WGS sequence"/>
</dbReference>
<dbReference type="AlphaFoldDB" id="A0A9D4EEK7"/>
<dbReference type="CDD" id="cd06467">
    <property type="entry name" value="p23_NUDC_like"/>
    <property type="match status" value="1"/>
</dbReference>
<proteinExistence type="predicted"/>
<name>A0A9D4EEK7_DREPO</name>
<accession>A0A9D4EEK7</accession>
<dbReference type="GO" id="GO:0005737">
    <property type="term" value="C:cytoplasm"/>
    <property type="evidence" value="ECO:0007669"/>
    <property type="project" value="UniProtKB-SubCell"/>
</dbReference>
<sequence length="431" mass="49295">MQTTDSWSPATTQCVFTSCDETGDRQTGNDVPWKTLLTKTIPGEGTPSLLVDGVYWIENEAHRVECILSHVTEATAEQKDKYESQYLTMIEWATFTSVDRKSWCLERTRQLLSRKPFHYVALGREADFVFTIDSEQPVVSDEEKEVEKPGMEESHVGFERVSVVNCPFTLCTQPPDYTWYQTDEDVNVQFTVPEGVSNKDIYMTLTFNHVEFGVKNRAPELLVDVEGSTWTMEGRRYKHKSSGPWPLMVLNPEDVASIHERLAHLTSDQWNPCPEKAGNRPFNTQQLEECDMYPDDDSTLVRLHGNTHKVTHKAGLGSHQWLFNVSGPLNSSPQICLRHDVDGLLWEQEQGSGDMQFKHTSTFNAFGYVQASKQQRKFSLCPPDRSYVVICDNSRHLYLYRQAFTVVAKQQTKISLTDRQTHRAQTISPLQ</sequence>
<keyword evidence="4" id="KW-0963">Cytoplasm</keyword>
<evidence type="ECO:0000313" key="8">
    <source>
        <dbReference type="Proteomes" id="UP000828390"/>
    </source>
</evidence>
<dbReference type="SUPFAM" id="SSF49764">
    <property type="entry name" value="HSP20-like chaperones"/>
    <property type="match status" value="1"/>
</dbReference>
<dbReference type="GO" id="GO:0005634">
    <property type="term" value="C:nucleus"/>
    <property type="evidence" value="ECO:0007669"/>
    <property type="project" value="UniProtKB-SubCell"/>
</dbReference>
<evidence type="ECO:0000256" key="2">
    <source>
        <dbReference type="ARBA" id="ARBA00004496"/>
    </source>
</evidence>
<evidence type="ECO:0000313" key="7">
    <source>
        <dbReference type="EMBL" id="KAH3778268.1"/>
    </source>
</evidence>
<evidence type="ECO:0000256" key="4">
    <source>
        <dbReference type="ARBA" id="ARBA00022490"/>
    </source>
</evidence>
<evidence type="ECO:0000256" key="5">
    <source>
        <dbReference type="ARBA" id="ARBA00023242"/>
    </source>
</evidence>
<protein>
    <recommendedName>
        <fullName evidence="3">NudC domain-containing protein 1</fullName>
    </recommendedName>
</protein>
<evidence type="ECO:0000256" key="3">
    <source>
        <dbReference type="ARBA" id="ARBA00018915"/>
    </source>
</evidence>
<reference evidence="7" key="2">
    <citation type="submission" date="2020-11" db="EMBL/GenBank/DDBJ databases">
        <authorList>
            <person name="McCartney M.A."/>
            <person name="Auch B."/>
            <person name="Kono T."/>
            <person name="Mallez S."/>
            <person name="Becker A."/>
            <person name="Gohl D.M."/>
            <person name="Silverstein K.A.T."/>
            <person name="Koren S."/>
            <person name="Bechman K.B."/>
            <person name="Herman A."/>
            <person name="Abrahante J.E."/>
            <person name="Garbe J."/>
        </authorList>
    </citation>
    <scope>NUCLEOTIDE SEQUENCE</scope>
    <source>
        <strain evidence="7">Duluth1</strain>
        <tissue evidence="7">Whole animal</tissue>
    </source>
</reference>
<gene>
    <name evidence="7" type="ORF">DPMN_179723</name>
</gene>
<dbReference type="PROSITE" id="PS51203">
    <property type="entry name" value="CS"/>
    <property type="match status" value="1"/>
</dbReference>
<dbReference type="EMBL" id="JAIWYP010000009">
    <property type="protein sequence ID" value="KAH3778268.1"/>
    <property type="molecule type" value="Genomic_DNA"/>
</dbReference>
<keyword evidence="8" id="KW-1185">Reference proteome</keyword>
<evidence type="ECO:0000259" key="6">
    <source>
        <dbReference type="PROSITE" id="PS51203"/>
    </source>
</evidence>
<dbReference type="PANTHER" id="PTHR21664">
    <property type="entry name" value="CHRONIC MYELOGENOUS LEUKEMIA TUMOR ANTIGEN 66"/>
    <property type="match status" value="1"/>
</dbReference>
<dbReference type="InterPro" id="IPR037895">
    <property type="entry name" value="NUDCD1"/>
</dbReference>
<dbReference type="PANTHER" id="PTHR21664:SF1">
    <property type="entry name" value="NUDC DOMAIN-CONTAINING PROTEIN 1"/>
    <property type="match status" value="1"/>
</dbReference>
<dbReference type="InterPro" id="IPR008978">
    <property type="entry name" value="HSP20-like_chaperone"/>
</dbReference>
<evidence type="ECO:0000256" key="1">
    <source>
        <dbReference type="ARBA" id="ARBA00004123"/>
    </source>
</evidence>
<dbReference type="InterPro" id="IPR007052">
    <property type="entry name" value="CS_dom"/>
</dbReference>
<feature type="domain" description="CS" evidence="6">
    <location>
        <begin position="172"/>
        <end position="275"/>
    </location>
</feature>
<keyword evidence="5" id="KW-0539">Nucleus</keyword>
<comment type="caution">
    <text evidence="7">The sequence shown here is derived from an EMBL/GenBank/DDBJ whole genome shotgun (WGS) entry which is preliminary data.</text>
</comment>